<dbReference type="SUPFAM" id="SSF55874">
    <property type="entry name" value="ATPase domain of HSP90 chaperone/DNA topoisomerase II/histidine kinase"/>
    <property type="match status" value="1"/>
</dbReference>
<dbReference type="PANTHER" id="PTHR23336:SF58">
    <property type="entry name" value="PROTEIN MICRORCHIDIA 4"/>
    <property type="match status" value="1"/>
</dbReference>
<feature type="compositionally biased region" description="Polar residues" evidence="13">
    <location>
        <begin position="710"/>
        <end position="722"/>
    </location>
</feature>
<evidence type="ECO:0000256" key="9">
    <source>
        <dbReference type="ARBA" id="ARBA00023158"/>
    </source>
</evidence>
<dbReference type="InterPro" id="IPR040361">
    <property type="entry name" value="TPD1"/>
</dbReference>
<name>A0A498I6Q5_MALDO</name>
<organism evidence="16 17">
    <name type="scientific">Malus domestica</name>
    <name type="common">Apple</name>
    <name type="synonym">Pyrus malus</name>
    <dbReference type="NCBI Taxonomy" id="3750"/>
    <lineage>
        <taxon>Eukaryota</taxon>
        <taxon>Viridiplantae</taxon>
        <taxon>Streptophyta</taxon>
        <taxon>Embryophyta</taxon>
        <taxon>Tracheophyta</taxon>
        <taxon>Spermatophyta</taxon>
        <taxon>Magnoliopsida</taxon>
        <taxon>eudicotyledons</taxon>
        <taxon>Gunneridae</taxon>
        <taxon>Pentapetalae</taxon>
        <taxon>rosids</taxon>
        <taxon>fabids</taxon>
        <taxon>Rosales</taxon>
        <taxon>Rosaceae</taxon>
        <taxon>Amygdaloideae</taxon>
        <taxon>Maleae</taxon>
        <taxon>Malus</taxon>
    </lineage>
</organism>
<evidence type="ECO:0000256" key="1">
    <source>
        <dbReference type="ARBA" id="ARBA00004123"/>
    </source>
</evidence>
<dbReference type="GO" id="GO:0006281">
    <property type="term" value="P:DNA repair"/>
    <property type="evidence" value="ECO:0007669"/>
    <property type="project" value="UniProtKB-KW"/>
</dbReference>
<keyword evidence="3" id="KW-0540">Nuclease</keyword>
<dbReference type="Pfam" id="PF24068">
    <property type="entry name" value="TPD1_C"/>
    <property type="match status" value="1"/>
</dbReference>
<keyword evidence="7" id="KW-0156">Chromatin regulator</keyword>
<evidence type="ECO:0000259" key="15">
    <source>
        <dbReference type="Pfam" id="PF17942"/>
    </source>
</evidence>
<dbReference type="GO" id="GO:0031349">
    <property type="term" value="P:positive regulation of defense response"/>
    <property type="evidence" value="ECO:0007669"/>
    <property type="project" value="UniProtKB-ARBA"/>
</dbReference>
<feature type="region of interest" description="Disordered" evidence="13">
    <location>
        <begin position="36"/>
        <end position="64"/>
    </location>
</feature>
<sequence>MNARVKQELLEASFIPTPKRTGIGCKLPPDSVICLSTSSDSSSSSDSDSDDSADGGGGASGGLAKKRKLDGMGVGFPVGFLNPLPPEEVGRLLPAPEAAVARRKEGRVVSRSNCKQFWKAGDYEGAPCANWDSSAGGIDHVRVHPKFLHSNATSHKWALGAFAELLDNALDEVCSGATYVNVDMLENKKDRSRMLLIEDNGGGMDPDKMRHCMSLGYSAKSKVANTIGQYGNGFKTSTMRLGADVIVFSRSSGKDGKRCLSGHNCLLLFLLQCISCYVGNGYFLQLMETTTLEFRVCYTEHWIAVLHIFDKHGKGRYCSSHGPLTKRICFAVCMNEKLDYERGQGTWNKMLRSSSSDWDKNLETIVEWAPFFDEEDLHHQFYMMKNHGTRIIIYNLWEDDEGQLELDFEADPHDIQIRGVNRDEKSIQMAKDYPNSRFFLTYQHSLRSYVSILYLRLPHNFRIILRGKDVEHHNIVNDMMLSQQVTYRPQPGLDGVPKELNMVAVVTIGFVKDAKHHIDVQGFNVYHKNRLIKPFWRLWNAAGSDGRGVIGLLEANFVEPAHDKQGFERTTVLQRLEGKLIAMQKTYWRNNCHRIGYAPRNKNASADKEGSPYETNGKTSGSKKPVKGSGKLHSRTSKDIPTYHGHVNVHMSDKATNRVQSPSKSGEGSSSSSEPSSPSAVNVTDKQVNGSSSKAFSAKKDSGKGGPVTRLSSRVDSTQQDYSPHAGTSLPTRSSKSRVTSTNFASSHFFALEGNYISKVRVLFNYQGNDVNGDLGVLEQLRKENHELKERLEAIKDRGASADWEQALQREKDRSKSLETQLQTAQEKIVEMNKEQDTLIGIFSEERERRDNEEATLRKKLEDASSTIQLLLDKQRSPGTSNPIDSALAIVFSKLLSLLGNSFVDSVLSFSQPSSFSTRLTDTMTKRPVVAVVASLLLFGVVAAVVLVLALGFDGAGNLKSELAEAGNSTLTAIHRKLLIRATAMEEPNRIRGDKCSRADVVINQGPTSPLPSGIPTYTVEIMNTCATGCDISHIHVACGWFSSARLVNPKIFKRLRYNDCLVNDGKPLVSGGTVSFQYANTFSYKLSVSSVTCR</sequence>
<evidence type="ECO:0000256" key="3">
    <source>
        <dbReference type="ARBA" id="ARBA00022722"/>
    </source>
</evidence>
<evidence type="ECO:0000256" key="2">
    <source>
        <dbReference type="ARBA" id="ARBA00007845"/>
    </source>
</evidence>
<feature type="domain" description="Morc S5" evidence="15">
    <location>
        <begin position="444"/>
        <end position="588"/>
    </location>
</feature>
<feature type="compositionally biased region" description="Low complexity" evidence="13">
    <location>
        <begin position="661"/>
        <end position="679"/>
    </location>
</feature>
<evidence type="ECO:0000256" key="12">
    <source>
        <dbReference type="SAM" id="Coils"/>
    </source>
</evidence>
<gene>
    <name evidence="16" type="ORF">DVH24_039835</name>
</gene>
<keyword evidence="11" id="KW-0539">Nucleus</keyword>
<evidence type="ECO:0000256" key="5">
    <source>
        <dbReference type="ARBA" id="ARBA00022759"/>
    </source>
</evidence>
<evidence type="ECO:0000256" key="11">
    <source>
        <dbReference type="ARBA" id="ARBA00023242"/>
    </source>
</evidence>
<feature type="compositionally biased region" description="Polar residues" evidence="13">
    <location>
        <begin position="680"/>
        <end position="689"/>
    </location>
</feature>
<feature type="transmembrane region" description="Helical" evidence="14">
    <location>
        <begin position="929"/>
        <end position="953"/>
    </location>
</feature>
<keyword evidence="14" id="KW-0472">Membrane</keyword>
<accession>A0A498I6Q5</accession>
<dbReference type="GO" id="GO:0004519">
    <property type="term" value="F:endonuclease activity"/>
    <property type="evidence" value="ECO:0007669"/>
    <property type="project" value="UniProtKB-KW"/>
</dbReference>
<feature type="coiled-coil region" evidence="12">
    <location>
        <begin position="778"/>
        <end position="835"/>
    </location>
</feature>
<feature type="region of interest" description="Disordered" evidence="13">
    <location>
        <begin position="597"/>
        <end position="738"/>
    </location>
</feature>
<keyword evidence="14" id="KW-0812">Transmembrane</keyword>
<dbReference type="PANTHER" id="PTHR23336">
    <property type="entry name" value="ZINC FINGER CW-TYPE COILED-COIL DOMAIN PROTEIN 3"/>
    <property type="match status" value="1"/>
</dbReference>
<dbReference type="Gene3D" id="3.30.565.10">
    <property type="entry name" value="Histidine kinase-like ATPase, C-terminal domain"/>
    <property type="match status" value="1"/>
</dbReference>
<keyword evidence="3" id="KW-0378">Hydrolase</keyword>
<dbReference type="GO" id="GO:0016887">
    <property type="term" value="F:ATP hydrolysis activity"/>
    <property type="evidence" value="ECO:0007669"/>
    <property type="project" value="InterPro"/>
</dbReference>
<dbReference type="Pfam" id="PF17942">
    <property type="entry name" value="Morc6_S5"/>
    <property type="match status" value="1"/>
</dbReference>
<dbReference type="EMBL" id="RDQH01000340">
    <property type="protein sequence ID" value="RXH77864.1"/>
    <property type="molecule type" value="Genomic_DNA"/>
</dbReference>
<comment type="caution">
    <text evidence="16">The sequence shown here is derived from an EMBL/GenBank/DDBJ whole genome shotgun (WGS) entry which is preliminary data.</text>
</comment>
<feature type="compositionally biased region" description="Basic residues" evidence="13">
    <location>
        <begin position="624"/>
        <end position="635"/>
    </location>
</feature>
<evidence type="ECO:0000256" key="10">
    <source>
        <dbReference type="ARBA" id="ARBA00023204"/>
    </source>
</evidence>
<evidence type="ECO:0000313" key="17">
    <source>
        <dbReference type="Proteomes" id="UP000290289"/>
    </source>
</evidence>
<keyword evidence="14" id="KW-1133">Transmembrane helix</keyword>
<dbReference type="InterPro" id="IPR036890">
    <property type="entry name" value="HATPase_C_sf"/>
</dbReference>
<evidence type="ECO:0000256" key="13">
    <source>
        <dbReference type="SAM" id="MobiDB-lite"/>
    </source>
</evidence>
<comment type="similarity">
    <text evidence="2">Belongs to the MORC ATPase protein family.</text>
</comment>
<dbReference type="AlphaFoldDB" id="A0A498I6Q5"/>
<reference evidence="16 17" key="1">
    <citation type="submission" date="2018-10" db="EMBL/GenBank/DDBJ databases">
        <title>A high-quality apple genome assembly.</title>
        <authorList>
            <person name="Hu J."/>
        </authorList>
    </citation>
    <scope>NUCLEOTIDE SEQUENCE [LARGE SCALE GENOMIC DNA]</scope>
    <source>
        <strain evidence="17">cv. HFTH1</strain>
        <tissue evidence="16">Young leaf</tissue>
    </source>
</reference>
<dbReference type="InterPro" id="IPR041006">
    <property type="entry name" value="Morc_S5"/>
</dbReference>
<comment type="subcellular location">
    <subcellularLocation>
        <location evidence="1">Nucleus</location>
    </subcellularLocation>
</comment>
<evidence type="ECO:0000313" key="16">
    <source>
        <dbReference type="EMBL" id="RXH77864.1"/>
    </source>
</evidence>
<keyword evidence="6" id="KW-0227">DNA damage</keyword>
<keyword evidence="5" id="KW-0255">Endonuclease</keyword>
<proteinExistence type="inferred from homology"/>
<dbReference type="Pfam" id="PF13589">
    <property type="entry name" value="HATPase_c_3"/>
    <property type="match status" value="1"/>
</dbReference>
<evidence type="ECO:0000256" key="4">
    <source>
        <dbReference type="ARBA" id="ARBA00022729"/>
    </source>
</evidence>
<evidence type="ECO:0000256" key="6">
    <source>
        <dbReference type="ARBA" id="ARBA00022763"/>
    </source>
</evidence>
<protein>
    <recommendedName>
        <fullName evidence="15">Morc S5 domain-containing protein</fullName>
    </recommendedName>
</protein>
<evidence type="ECO:0000256" key="14">
    <source>
        <dbReference type="SAM" id="Phobius"/>
    </source>
</evidence>
<evidence type="ECO:0000256" key="8">
    <source>
        <dbReference type="ARBA" id="ARBA00023054"/>
    </source>
</evidence>
<keyword evidence="9" id="KW-0943">RNA-mediated gene silencing</keyword>
<keyword evidence="4" id="KW-0732">Signal</keyword>
<dbReference type="GO" id="GO:0031047">
    <property type="term" value="P:regulatory ncRNA-mediated gene silencing"/>
    <property type="evidence" value="ECO:0007669"/>
    <property type="project" value="UniProtKB-KW"/>
</dbReference>
<dbReference type="Proteomes" id="UP000290289">
    <property type="component" value="Chromosome 14"/>
</dbReference>
<keyword evidence="17" id="KW-1185">Reference proteome</keyword>
<keyword evidence="8 12" id="KW-0175">Coiled coil</keyword>
<feature type="compositionally biased region" description="Polar residues" evidence="13">
    <location>
        <begin position="729"/>
        <end position="738"/>
    </location>
</feature>
<dbReference type="GO" id="GO:0006325">
    <property type="term" value="P:chromatin organization"/>
    <property type="evidence" value="ECO:0007669"/>
    <property type="project" value="UniProtKB-KW"/>
</dbReference>
<keyword evidence="10" id="KW-0234">DNA repair</keyword>
<evidence type="ECO:0000256" key="7">
    <source>
        <dbReference type="ARBA" id="ARBA00022853"/>
    </source>
</evidence>
<dbReference type="InterPro" id="IPR045261">
    <property type="entry name" value="MORC_ATPase"/>
</dbReference>
<dbReference type="GO" id="GO:0005634">
    <property type="term" value="C:nucleus"/>
    <property type="evidence" value="ECO:0007669"/>
    <property type="project" value="UniProtKB-SubCell"/>
</dbReference>